<feature type="transmembrane region" description="Helical" evidence="3">
    <location>
        <begin position="115"/>
        <end position="139"/>
    </location>
</feature>
<keyword evidence="3" id="KW-0472">Membrane</keyword>
<comment type="similarity">
    <text evidence="1">Belongs to the amino acid-polyamine-organocation (APC) superfamily. Cationic amino acid transporter (CAT) (TC 2.A.3.3) family.</text>
</comment>
<evidence type="ECO:0000256" key="3">
    <source>
        <dbReference type="SAM" id="Phobius"/>
    </source>
</evidence>
<keyword evidence="6" id="KW-1185">Reference proteome</keyword>
<organism evidence="5 6">
    <name type="scientific">Gossypium aridum</name>
    <name type="common">American cotton</name>
    <name type="synonym">Erioxylum aridum</name>
    <dbReference type="NCBI Taxonomy" id="34290"/>
    <lineage>
        <taxon>Eukaryota</taxon>
        <taxon>Viridiplantae</taxon>
        <taxon>Streptophyta</taxon>
        <taxon>Embryophyta</taxon>
        <taxon>Tracheophyta</taxon>
        <taxon>Spermatophyta</taxon>
        <taxon>Magnoliopsida</taxon>
        <taxon>eudicotyledons</taxon>
        <taxon>Gunneridae</taxon>
        <taxon>Pentapetalae</taxon>
        <taxon>rosids</taxon>
        <taxon>malvids</taxon>
        <taxon>Malvales</taxon>
        <taxon>Malvaceae</taxon>
        <taxon>Malvoideae</taxon>
        <taxon>Gossypium</taxon>
    </lineage>
</organism>
<proteinExistence type="inferred from homology"/>
<accession>A0A7J8YK52</accession>
<keyword evidence="2" id="KW-0813">Transport</keyword>
<keyword evidence="3" id="KW-0812">Transmembrane</keyword>
<dbReference type="InterPro" id="IPR029485">
    <property type="entry name" value="CAT_C"/>
</dbReference>
<dbReference type="PANTHER" id="PTHR43243">
    <property type="entry name" value="INNER MEMBRANE TRANSPORTER YGJI-RELATED"/>
    <property type="match status" value="1"/>
</dbReference>
<dbReference type="Pfam" id="PF13906">
    <property type="entry name" value="AA_permease_C"/>
    <property type="match status" value="1"/>
</dbReference>
<evidence type="ECO:0000259" key="4">
    <source>
        <dbReference type="Pfam" id="PF13906"/>
    </source>
</evidence>
<dbReference type="PANTHER" id="PTHR43243:SF4">
    <property type="entry name" value="CATIONIC AMINO ACID TRANSPORTER 4"/>
    <property type="match status" value="1"/>
</dbReference>
<evidence type="ECO:0000313" key="5">
    <source>
        <dbReference type="EMBL" id="MBA0699752.1"/>
    </source>
</evidence>
<reference evidence="5 6" key="1">
    <citation type="journal article" date="2019" name="Genome Biol. Evol.">
        <title>Insights into the evolution of the New World diploid cottons (Gossypium, subgenus Houzingenia) based on genome sequencing.</title>
        <authorList>
            <person name="Grover C.E."/>
            <person name="Arick M.A. 2nd"/>
            <person name="Thrash A."/>
            <person name="Conover J.L."/>
            <person name="Sanders W.S."/>
            <person name="Peterson D.G."/>
            <person name="Frelichowski J.E."/>
            <person name="Scheffler J.A."/>
            <person name="Scheffler B.E."/>
            <person name="Wendel J.F."/>
        </authorList>
    </citation>
    <scope>NUCLEOTIDE SEQUENCE [LARGE SCALE GENOMIC DNA]</scope>
    <source>
        <strain evidence="5">185</strain>
        <tissue evidence="5">Leaf</tissue>
    </source>
</reference>
<sequence length="220" mass="24313">MVAVSVLILRYVPPDEVPLPSSLQESIDSYMLRHNSDAQMINGENPAKSPGDPCLPLLGEKNVAVDCTVVEKLEALSSCTLDEENRRKIAGWTIMLICVGAFILTFSASNLWFSSLIRFTLCGAGGLLLLSGLVILTCIDQDDQRHNFGHAGDTADQEFIIILLLFEIVRVATWVRVSVWLMIGVLIYTFYGRRHSSLLNAIYVPKAHVDEIYRSSGATL</sequence>
<dbReference type="AlphaFoldDB" id="A0A7J8YK52"/>
<feature type="domain" description="Cationic amino acid transporter C-terminal" evidence="4">
    <location>
        <begin position="163"/>
        <end position="196"/>
    </location>
</feature>
<keyword evidence="3" id="KW-1133">Transmembrane helix</keyword>
<comment type="caution">
    <text evidence="5">The sequence shown here is derived from an EMBL/GenBank/DDBJ whole genome shotgun (WGS) entry which is preliminary data.</text>
</comment>
<dbReference type="EMBL" id="JABFAA010000013">
    <property type="protein sequence ID" value="MBA0699752.1"/>
    <property type="molecule type" value="Genomic_DNA"/>
</dbReference>
<feature type="transmembrane region" description="Helical" evidence="3">
    <location>
        <begin position="89"/>
        <end position="109"/>
    </location>
</feature>
<name>A0A7J8YK52_GOSAI</name>
<feature type="transmembrane region" description="Helical" evidence="3">
    <location>
        <begin position="159"/>
        <end position="191"/>
    </location>
</feature>
<dbReference type="Proteomes" id="UP000593577">
    <property type="component" value="Unassembled WGS sequence"/>
</dbReference>
<gene>
    <name evidence="5" type="ORF">Goari_001358</name>
</gene>
<evidence type="ECO:0000256" key="1">
    <source>
        <dbReference type="ARBA" id="ARBA00008572"/>
    </source>
</evidence>
<evidence type="ECO:0000256" key="2">
    <source>
        <dbReference type="ARBA" id="ARBA00022448"/>
    </source>
</evidence>
<evidence type="ECO:0000313" key="6">
    <source>
        <dbReference type="Proteomes" id="UP000593577"/>
    </source>
</evidence>
<dbReference type="GO" id="GO:0015171">
    <property type="term" value="F:amino acid transmembrane transporter activity"/>
    <property type="evidence" value="ECO:0007669"/>
    <property type="project" value="TreeGrafter"/>
</dbReference>
<protein>
    <recommendedName>
        <fullName evidence="4">Cationic amino acid transporter C-terminal domain-containing protein</fullName>
    </recommendedName>
</protein>